<gene>
    <name evidence="3" type="ORF">SU60_13430</name>
</gene>
<keyword evidence="2" id="KW-0732">Signal</keyword>
<comment type="caution">
    <text evidence="3">The sequence shown here is derived from an EMBL/GenBank/DDBJ whole genome shotgun (WGS) entry which is preliminary data.</text>
</comment>
<feature type="signal peptide" evidence="2">
    <location>
        <begin position="1"/>
        <end position="20"/>
    </location>
</feature>
<protein>
    <submittedName>
        <fullName evidence="3">ATPase</fullName>
    </submittedName>
</protein>
<reference evidence="3 4" key="1">
    <citation type="submission" date="2015-01" db="EMBL/GenBank/DDBJ databases">
        <title>Draft genome of Vibrio mytili type strain CAIM 528.</title>
        <authorList>
            <person name="Gonzalez-Castillo A."/>
            <person name="Gomez-Gil B."/>
            <person name="Enciso-Ibarra J."/>
        </authorList>
    </citation>
    <scope>NUCLEOTIDE SEQUENCE [LARGE SCALE GENOMIC DNA]</scope>
    <source>
        <strain evidence="3 4">CAIM 528</strain>
    </source>
</reference>
<evidence type="ECO:0000256" key="2">
    <source>
        <dbReference type="SAM" id="SignalP"/>
    </source>
</evidence>
<organism evidence="3 4">
    <name type="scientific">Vibrio mytili</name>
    <dbReference type="NCBI Taxonomy" id="50718"/>
    <lineage>
        <taxon>Bacteria</taxon>
        <taxon>Pseudomonadati</taxon>
        <taxon>Pseudomonadota</taxon>
        <taxon>Gammaproteobacteria</taxon>
        <taxon>Vibrionales</taxon>
        <taxon>Vibrionaceae</taxon>
        <taxon>Vibrio</taxon>
    </lineage>
</organism>
<dbReference type="AlphaFoldDB" id="A0A0C3I6H1"/>
<evidence type="ECO:0000313" key="3">
    <source>
        <dbReference type="EMBL" id="KIN10600.1"/>
    </source>
</evidence>
<keyword evidence="4" id="KW-1185">Reference proteome</keyword>
<dbReference type="OrthoDB" id="5877991at2"/>
<name>A0A0C3I6H1_9VIBR</name>
<feature type="coiled-coil region" evidence="1">
    <location>
        <begin position="139"/>
        <end position="166"/>
    </location>
</feature>
<sequence>MIIKLKWILILLTFPCIGYANNQCNSSSWNDNLTQFNQLESNYNQYVNVFNALLAEHKQRPLLSQTFSIQELALLWRKKVNTTQFENQLQASKQYQKELTQKAVELTKLSTQSKWVENSWGKLAKSCKASNAKANQISAEWYQDNANQLANDYKQLASQFRALSQAYDNEANALESSLHLSNSMQTNSQGKLSNP</sequence>
<accession>A0A0C3I6H1</accession>
<dbReference type="RefSeq" id="WP_041155944.1">
    <property type="nucleotide sequence ID" value="NZ_CBCRVP010000002.1"/>
</dbReference>
<feature type="chain" id="PRO_5002165623" evidence="2">
    <location>
        <begin position="21"/>
        <end position="195"/>
    </location>
</feature>
<evidence type="ECO:0000256" key="1">
    <source>
        <dbReference type="SAM" id="Coils"/>
    </source>
</evidence>
<evidence type="ECO:0000313" key="4">
    <source>
        <dbReference type="Proteomes" id="UP000031977"/>
    </source>
</evidence>
<dbReference type="EMBL" id="JXOK01000049">
    <property type="protein sequence ID" value="KIN10600.1"/>
    <property type="molecule type" value="Genomic_DNA"/>
</dbReference>
<proteinExistence type="predicted"/>
<keyword evidence="1" id="KW-0175">Coiled coil</keyword>
<dbReference type="STRING" id="50718.SU60_13430"/>
<dbReference type="Proteomes" id="UP000031977">
    <property type="component" value="Unassembled WGS sequence"/>
</dbReference>